<dbReference type="InterPro" id="IPR000914">
    <property type="entry name" value="SBP_5_dom"/>
</dbReference>
<gene>
    <name evidence="6" type="ORF">AVDCRST_MAG09-982</name>
</gene>
<feature type="domain" description="Solute-binding protein family 5" evidence="5">
    <location>
        <begin position="75"/>
        <end position="382"/>
    </location>
</feature>
<dbReference type="GO" id="GO:1904680">
    <property type="term" value="F:peptide transmembrane transporter activity"/>
    <property type="evidence" value="ECO:0007669"/>
    <property type="project" value="TreeGrafter"/>
</dbReference>
<evidence type="ECO:0000256" key="4">
    <source>
        <dbReference type="ARBA" id="ARBA00022729"/>
    </source>
</evidence>
<comment type="subcellular location">
    <subcellularLocation>
        <location evidence="1">Periplasm</location>
    </subcellularLocation>
</comment>
<organism evidence="6">
    <name type="scientific">uncultured Sphingomonas sp</name>
    <dbReference type="NCBI Taxonomy" id="158754"/>
    <lineage>
        <taxon>Bacteria</taxon>
        <taxon>Pseudomonadati</taxon>
        <taxon>Pseudomonadota</taxon>
        <taxon>Alphaproteobacteria</taxon>
        <taxon>Sphingomonadales</taxon>
        <taxon>Sphingomonadaceae</taxon>
        <taxon>Sphingomonas</taxon>
        <taxon>environmental samples</taxon>
    </lineage>
</organism>
<proteinExistence type="inferred from homology"/>
<evidence type="ECO:0000256" key="1">
    <source>
        <dbReference type="ARBA" id="ARBA00004418"/>
    </source>
</evidence>
<keyword evidence="3" id="KW-0813">Transport</keyword>
<dbReference type="Gene3D" id="3.10.105.10">
    <property type="entry name" value="Dipeptide-binding Protein, Domain 3"/>
    <property type="match status" value="1"/>
</dbReference>
<comment type="similarity">
    <text evidence="2">Belongs to the bacterial solute-binding protein 5 family.</text>
</comment>
<dbReference type="InterPro" id="IPR039424">
    <property type="entry name" value="SBP_5"/>
</dbReference>
<dbReference type="RefSeq" id="WP_294172357.1">
    <property type="nucleotide sequence ID" value="NZ_CADCVZ010000015.1"/>
</dbReference>
<dbReference type="GO" id="GO:0015833">
    <property type="term" value="P:peptide transport"/>
    <property type="evidence" value="ECO:0007669"/>
    <property type="project" value="TreeGrafter"/>
</dbReference>
<keyword evidence="4" id="KW-0732">Signal</keyword>
<evidence type="ECO:0000256" key="2">
    <source>
        <dbReference type="ARBA" id="ARBA00005695"/>
    </source>
</evidence>
<sequence length="497" mass="53215">MKGICIGRLLCGALGAAALTLAGCEERQEGPVRVTVIGEALRIVDPAALPLSRPTEVLLGNAAQGLVGFDAQGNIEAGLAERWNVSDDGLSYIFRLQTGEWPSGRKITAYDVARMLRRQLTPASRNPLKDAFGAVDQIVAMTDRVLEIRLRAPRPHLLQLLAQPEFALVRNGEGTGPFALAEDGAEGVEAPVRLERDLGDPGDRGEQPKEVVELGAAEIVPAVRGFLAGRTHMVLGGTFVDAPYVAGTRLPRGTLRFDPAAGLFGLIPAREGGLLANPEVRALLDEAIDRQALVAALGAPDLEARAGVLQPGLDGNIAPAVPPWAAVPIAERRADLVARGRALFEPEDGEPPTLRVFLPEGPGSDIVIRRLQADWGPLGLQVEHAERARGADLRLLDVVAPSVSPAWYLRQFRCEVAPICSEEADELLAAARLAPVAAQRAALFADAERLIREQTLFLPIAAPVRWSLVSRALPGFAENRFARHTLTDLRNPPGENR</sequence>
<dbReference type="AlphaFoldDB" id="A0A6J4SML6"/>
<dbReference type="SUPFAM" id="SSF53850">
    <property type="entry name" value="Periplasmic binding protein-like II"/>
    <property type="match status" value="1"/>
</dbReference>
<protein>
    <submittedName>
        <fullName evidence="6">Oligopeptide ABC transporter, periplasmic oligopeptide-binding protein OppA</fullName>
    </submittedName>
</protein>
<reference evidence="6" key="1">
    <citation type="submission" date="2020-02" db="EMBL/GenBank/DDBJ databases">
        <authorList>
            <person name="Meier V. D."/>
        </authorList>
    </citation>
    <scope>NUCLEOTIDE SEQUENCE</scope>
    <source>
        <strain evidence="6">AVDCRST_MAG09</strain>
    </source>
</reference>
<accession>A0A6J4SML6</accession>
<dbReference type="Pfam" id="PF00496">
    <property type="entry name" value="SBP_bac_5"/>
    <property type="match status" value="1"/>
</dbReference>
<dbReference type="Gene3D" id="3.90.76.10">
    <property type="entry name" value="Dipeptide-binding Protein, Domain 1"/>
    <property type="match status" value="1"/>
</dbReference>
<dbReference type="PANTHER" id="PTHR30290">
    <property type="entry name" value="PERIPLASMIC BINDING COMPONENT OF ABC TRANSPORTER"/>
    <property type="match status" value="1"/>
</dbReference>
<dbReference type="PROSITE" id="PS51257">
    <property type="entry name" value="PROKAR_LIPOPROTEIN"/>
    <property type="match status" value="1"/>
</dbReference>
<evidence type="ECO:0000259" key="5">
    <source>
        <dbReference type="Pfam" id="PF00496"/>
    </source>
</evidence>
<dbReference type="EMBL" id="CADCVZ010000015">
    <property type="protein sequence ID" value="CAA9500653.1"/>
    <property type="molecule type" value="Genomic_DNA"/>
</dbReference>
<evidence type="ECO:0000256" key="3">
    <source>
        <dbReference type="ARBA" id="ARBA00022448"/>
    </source>
</evidence>
<evidence type="ECO:0000313" key="6">
    <source>
        <dbReference type="EMBL" id="CAA9500653.1"/>
    </source>
</evidence>
<dbReference type="GO" id="GO:0030313">
    <property type="term" value="C:cell envelope"/>
    <property type="evidence" value="ECO:0007669"/>
    <property type="project" value="UniProtKB-SubCell"/>
</dbReference>
<name>A0A6J4SML6_9SPHN</name>
<dbReference type="PANTHER" id="PTHR30290:SF10">
    <property type="entry name" value="PERIPLASMIC OLIGOPEPTIDE-BINDING PROTEIN-RELATED"/>
    <property type="match status" value="1"/>
</dbReference>